<organism evidence="1 2">
    <name type="scientific">Methyloprofundus sedimenti</name>
    <dbReference type="NCBI Taxonomy" id="1420851"/>
    <lineage>
        <taxon>Bacteria</taxon>
        <taxon>Pseudomonadati</taxon>
        <taxon>Pseudomonadota</taxon>
        <taxon>Gammaproteobacteria</taxon>
        <taxon>Methylococcales</taxon>
        <taxon>Methylococcaceae</taxon>
        <taxon>Methyloprofundus</taxon>
    </lineage>
</organism>
<accession>A0A1V8M4X9</accession>
<sequence length="411" mass="46286">MTFLIRASSYMQLWCFQHPNVLTDMLLSILYFIDLMLYIRQGARKFLTRRSEILGPNYAALGRLIVGEYYAVTSLIKSPQHQGVFLRPARLLRNRLPADLLLFLADKEAGVSGQHKAFHDYIWNSLLIQAQNRSPEPRLQKLIDELVHSAQQYGSTPDAKSISPNVQRMVIRYLMLVILEVTVNETQVEAIRKLFCTGGSTADYMFKTITPYALPGFMLHSLQNNIDEIVLLIQRSPVLKDYFPSVANHYLNKQQWSYLLLSIVGIAALRNGVDLATYVLSEIPSDFPIDTSDNILVQRAVLEIARCHAPVNMVNVITPQLMSFEVAGKACYFPKGTVLAACIGLANQDIRQFPDPAAFNPDRDNLMSAMISFNSVDFHATDYAGWYTCPGPKIVLSMCADLLVTWRNAVS</sequence>
<dbReference type="GO" id="GO:0004497">
    <property type="term" value="F:monooxygenase activity"/>
    <property type="evidence" value="ECO:0007669"/>
    <property type="project" value="InterPro"/>
</dbReference>
<dbReference type="STRING" id="1420851.AU255_01505"/>
<dbReference type="Gene3D" id="1.10.630.10">
    <property type="entry name" value="Cytochrome P450"/>
    <property type="match status" value="1"/>
</dbReference>
<dbReference type="Proteomes" id="UP000191980">
    <property type="component" value="Unassembled WGS sequence"/>
</dbReference>
<protein>
    <recommendedName>
        <fullName evidence="3">Cytochrome</fullName>
    </recommendedName>
</protein>
<reference evidence="1 2" key="1">
    <citation type="submission" date="2015-12" db="EMBL/GenBank/DDBJ databases">
        <authorList>
            <person name="Shamseldin A."/>
            <person name="Moawad H."/>
            <person name="Abd El-Rahim W.M."/>
            <person name="Sadowsky M.J."/>
        </authorList>
    </citation>
    <scope>NUCLEOTIDE SEQUENCE [LARGE SCALE GENOMIC DNA]</scope>
    <source>
        <strain evidence="1 2">WF1</strain>
    </source>
</reference>
<name>A0A1V8M4X9_9GAMM</name>
<keyword evidence="2" id="KW-1185">Reference proteome</keyword>
<evidence type="ECO:0000313" key="2">
    <source>
        <dbReference type="Proteomes" id="UP000191980"/>
    </source>
</evidence>
<dbReference type="SUPFAM" id="SSF48264">
    <property type="entry name" value="Cytochrome P450"/>
    <property type="match status" value="1"/>
</dbReference>
<dbReference type="AlphaFoldDB" id="A0A1V8M4X9"/>
<dbReference type="GO" id="GO:0016705">
    <property type="term" value="F:oxidoreductase activity, acting on paired donors, with incorporation or reduction of molecular oxygen"/>
    <property type="evidence" value="ECO:0007669"/>
    <property type="project" value="InterPro"/>
</dbReference>
<dbReference type="GO" id="GO:0005506">
    <property type="term" value="F:iron ion binding"/>
    <property type="evidence" value="ECO:0007669"/>
    <property type="project" value="InterPro"/>
</dbReference>
<gene>
    <name evidence="1" type="ORF">AU255_01505</name>
</gene>
<dbReference type="InterPro" id="IPR036396">
    <property type="entry name" value="Cyt_P450_sf"/>
</dbReference>
<dbReference type="RefSeq" id="WP_080521234.1">
    <property type="nucleotide sequence ID" value="NZ_LPUF01000001.1"/>
</dbReference>
<dbReference type="GO" id="GO:0020037">
    <property type="term" value="F:heme binding"/>
    <property type="evidence" value="ECO:0007669"/>
    <property type="project" value="InterPro"/>
</dbReference>
<dbReference type="EMBL" id="LPUF01000001">
    <property type="protein sequence ID" value="OQK16609.1"/>
    <property type="molecule type" value="Genomic_DNA"/>
</dbReference>
<comment type="caution">
    <text evidence="1">The sequence shown here is derived from an EMBL/GenBank/DDBJ whole genome shotgun (WGS) entry which is preliminary data.</text>
</comment>
<dbReference type="OrthoDB" id="4258484at2"/>
<evidence type="ECO:0000313" key="1">
    <source>
        <dbReference type="EMBL" id="OQK16609.1"/>
    </source>
</evidence>
<proteinExistence type="predicted"/>
<evidence type="ECO:0008006" key="3">
    <source>
        <dbReference type="Google" id="ProtNLM"/>
    </source>
</evidence>